<organism evidence="2 3">
    <name type="scientific">Scleromatobacter humisilvae</name>
    <dbReference type="NCBI Taxonomy" id="2897159"/>
    <lineage>
        <taxon>Bacteria</taxon>
        <taxon>Pseudomonadati</taxon>
        <taxon>Pseudomonadota</taxon>
        <taxon>Betaproteobacteria</taxon>
        <taxon>Burkholderiales</taxon>
        <taxon>Sphaerotilaceae</taxon>
        <taxon>Scleromatobacter</taxon>
    </lineage>
</organism>
<gene>
    <name evidence="2" type="ORF">LPC04_11980</name>
</gene>
<dbReference type="Proteomes" id="UP001139353">
    <property type="component" value="Unassembled WGS sequence"/>
</dbReference>
<dbReference type="RefSeq" id="WP_275682450.1">
    <property type="nucleotide sequence ID" value="NZ_JAJLJH010000002.1"/>
</dbReference>
<protein>
    <submittedName>
        <fullName evidence="2">Uncharacterized protein</fullName>
    </submittedName>
</protein>
<feature type="transmembrane region" description="Helical" evidence="1">
    <location>
        <begin position="16"/>
        <end position="37"/>
    </location>
</feature>
<evidence type="ECO:0000313" key="3">
    <source>
        <dbReference type="Proteomes" id="UP001139353"/>
    </source>
</evidence>
<evidence type="ECO:0000256" key="1">
    <source>
        <dbReference type="SAM" id="Phobius"/>
    </source>
</evidence>
<sequence length="65" mass="6982">MFNAVQSVPVDCNLVLTARVVCAAALGLAIVALEAWLRVPLRPLLDGYLQEAQARVAAFVRALSF</sequence>
<comment type="caution">
    <text evidence="2">The sequence shown here is derived from an EMBL/GenBank/DDBJ whole genome shotgun (WGS) entry which is preliminary data.</text>
</comment>
<accession>A0A9X1YIA9</accession>
<keyword evidence="1" id="KW-0472">Membrane</keyword>
<evidence type="ECO:0000313" key="2">
    <source>
        <dbReference type="EMBL" id="MCK9686426.1"/>
    </source>
</evidence>
<keyword evidence="1" id="KW-0812">Transmembrane</keyword>
<proteinExistence type="predicted"/>
<name>A0A9X1YIA9_9BURK</name>
<keyword evidence="3" id="KW-1185">Reference proteome</keyword>
<keyword evidence="1" id="KW-1133">Transmembrane helix</keyword>
<dbReference type="EMBL" id="JAJLJH010000002">
    <property type="protein sequence ID" value="MCK9686426.1"/>
    <property type="molecule type" value="Genomic_DNA"/>
</dbReference>
<dbReference type="AlphaFoldDB" id="A0A9X1YIA9"/>
<reference evidence="2" key="1">
    <citation type="submission" date="2021-11" db="EMBL/GenBank/DDBJ databases">
        <title>BS-T2-15 a new species belonging to the Comamonadaceae family isolated from the soil of a French oak forest.</title>
        <authorList>
            <person name="Mieszkin S."/>
            <person name="Alain K."/>
        </authorList>
    </citation>
    <scope>NUCLEOTIDE SEQUENCE</scope>
    <source>
        <strain evidence="2">BS-T2-15</strain>
    </source>
</reference>